<dbReference type="Proteomes" id="UP000184212">
    <property type="component" value="Unassembled WGS sequence"/>
</dbReference>
<dbReference type="PANTHER" id="PTHR43280">
    <property type="entry name" value="ARAC-FAMILY TRANSCRIPTIONAL REGULATOR"/>
    <property type="match status" value="1"/>
</dbReference>
<dbReference type="STRING" id="947013.SAMN04488109_3237"/>
<gene>
    <name evidence="5" type="ORF">SAMN04488109_3237</name>
</gene>
<dbReference type="EMBL" id="FQWQ01000002">
    <property type="protein sequence ID" value="SHH22289.1"/>
    <property type="molecule type" value="Genomic_DNA"/>
</dbReference>
<dbReference type="PANTHER" id="PTHR43280:SF2">
    <property type="entry name" value="HTH-TYPE TRANSCRIPTIONAL REGULATOR EXSA"/>
    <property type="match status" value="1"/>
</dbReference>
<name>A0A1M5R897_9BACT</name>
<dbReference type="Pfam" id="PF20240">
    <property type="entry name" value="DUF6597"/>
    <property type="match status" value="1"/>
</dbReference>
<sequence length="270" mass="30822">MFTEIRPQEALKPYVKRFYYYDAPSAHAFDDLVFPSGNLELIFNLGNGLWKTKKDEAFCTTPAVELWGQITKPLAVRSVGKNFMLGVRFHPHTAAYFFDEDISVFNNEITNAVDVFGPSLNNLHELLLTFTDPKDRIAMLENYLLNRLAASKKKHSRIRLVEAIANGLKNHAEGERIGMVSERNKISPRYVHRLFSQYTGLTPKLFCQISRFQYSLQLMQGGDQKMTSVGYDSGYFDQSHFIREFKSFTGLTPSSFPTQATPINQILSNL</sequence>
<accession>A0A1M5R897</accession>
<dbReference type="InterPro" id="IPR018060">
    <property type="entry name" value="HTH_AraC"/>
</dbReference>
<dbReference type="InterPro" id="IPR046532">
    <property type="entry name" value="DUF6597"/>
</dbReference>
<evidence type="ECO:0000256" key="2">
    <source>
        <dbReference type="ARBA" id="ARBA00023125"/>
    </source>
</evidence>
<dbReference type="InterPro" id="IPR009057">
    <property type="entry name" value="Homeodomain-like_sf"/>
</dbReference>
<dbReference type="OrthoDB" id="635259at2"/>
<feature type="domain" description="HTH araC/xylS-type" evidence="4">
    <location>
        <begin position="158"/>
        <end position="259"/>
    </location>
</feature>
<dbReference type="SMART" id="SM00342">
    <property type="entry name" value="HTH_ARAC"/>
    <property type="match status" value="1"/>
</dbReference>
<keyword evidence="6" id="KW-1185">Reference proteome</keyword>
<organism evidence="5 6">
    <name type="scientific">Chryseolinea serpens</name>
    <dbReference type="NCBI Taxonomy" id="947013"/>
    <lineage>
        <taxon>Bacteria</taxon>
        <taxon>Pseudomonadati</taxon>
        <taxon>Bacteroidota</taxon>
        <taxon>Cytophagia</taxon>
        <taxon>Cytophagales</taxon>
        <taxon>Fulvivirgaceae</taxon>
        <taxon>Chryseolinea</taxon>
    </lineage>
</organism>
<dbReference type="SUPFAM" id="SSF46689">
    <property type="entry name" value="Homeodomain-like"/>
    <property type="match status" value="1"/>
</dbReference>
<dbReference type="AlphaFoldDB" id="A0A1M5R897"/>
<evidence type="ECO:0000256" key="1">
    <source>
        <dbReference type="ARBA" id="ARBA00023015"/>
    </source>
</evidence>
<dbReference type="Gene3D" id="1.10.10.60">
    <property type="entry name" value="Homeodomain-like"/>
    <property type="match status" value="1"/>
</dbReference>
<dbReference type="GO" id="GO:0003700">
    <property type="term" value="F:DNA-binding transcription factor activity"/>
    <property type="evidence" value="ECO:0007669"/>
    <property type="project" value="InterPro"/>
</dbReference>
<evidence type="ECO:0000313" key="5">
    <source>
        <dbReference type="EMBL" id="SHH22289.1"/>
    </source>
</evidence>
<evidence type="ECO:0000256" key="3">
    <source>
        <dbReference type="ARBA" id="ARBA00023163"/>
    </source>
</evidence>
<dbReference type="GO" id="GO:0043565">
    <property type="term" value="F:sequence-specific DNA binding"/>
    <property type="evidence" value="ECO:0007669"/>
    <property type="project" value="InterPro"/>
</dbReference>
<dbReference type="Pfam" id="PF12833">
    <property type="entry name" value="HTH_18"/>
    <property type="match status" value="1"/>
</dbReference>
<dbReference type="RefSeq" id="WP_073135964.1">
    <property type="nucleotide sequence ID" value="NZ_FQWQ01000002.1"/>
</dbReference>
<keyword evidence="3" id="KW-0804">Transcription</keyword>
<evidence type="ECO:0000313" key="6">
    <source>
        <dbReference type="Proteomes" id="UP000184212"/>
    </source>
</evidence>
<reference evidence="5 6" key="1">
    <citation type="submission" date="2016-11" db="EMBL/GenBank/DDBJ databases">
        <authorList>
            <person name="Jaros S."/>
            <person name="Januszkiewicz K."/>
            <person name="Wedrychowicz H."/>
        </authorList>
    </citation>
    <scope>NUCLEOTIDE SEQUENCE [LARGE SCALE GENOMIC DNA]</scope>
    <source>
        <strain evidence="5 6">DSM 24574</strain>
    </source>
</reference>
<keyword evidence="2 5" id="KW-0238">DNA-binding</keyword>
<keyword evidence="1" id="KW-0805">Transcription regulation</keyword>
<evidence type="ECO:0000259" key="4">
    <source>
        <dbReference type="PROSITE" id="PS01124"/>
    </source>
</evidence>
<proteinExistence type="predicted"/>
<protein>
    <submittedName>
        <fullName evidence="5">AraC-type DNA-binding protein</fullName>
    </submittedName>
</protein>
<dbReference type="PROSITE" id="PS01124">
    <property type="entry name" value="HTH_ARAC_FAMILY_2"/>
    <property type="match status" value="1"/>
</dbReference>